<keyword evidence="2" id="KW-1185">Reference proteome</keyword>
<name>A0A8S1R2W0_9CILI</name>
<evidence type="ECO:0000313" key="1">
    <source>
        <dbReference type="EMBL" id="CAD8122218.1"/>
    </source>
</evidence>
<dbReference type="OrthoDB" id="1058301at2759"/>
<dbReference type="EMBL" id="CAJJDN010000137">
    <property type="protein sequence ID" value="CAD8122218.1"/>
    <property type="molecule type" value="Genomic_DNA"/>
</dbReference>
<sequence>MYYLLFLIGVVFSSINPADYISQSDRPQIAAHLRICSVFQL</sequence>
<organism evidence="1 2">
    <name type="scientific">Paramecium sonneborni</name>
    <dbReference type="NCBI Taxonomy" id="65129"/>
    <lineage>
        <taxon>Eukaryota</taxon>
        <taxon>Sar</taxon>
        <taxon>Alveolata</taxon>
        <taxon>Ciliophora</taxon>
        <taxon>Intramacronucleata</taxon>
        <taxon>Oligohymenophorea</taxon>
        <taxon>Peniculida</taxon>
        <taxon>Parameciidae</taxon>
        <taxon>Paramecium</taxon>
    </lineage>
</organism>
<comment type="caution">
    <text evidence="1">The sequence shown here is derived from an EMBL/GenBank/DDBJ whole genome shotgun (WGS) entry which is preliminary data.</text>
</comment>
<accession>A0A8S1R2W0</accession>
<reference evidence="1" key="1">
    <citation type="submission" date="2021-01" db="EMBL/GenBank/DDBJ databases">
        <authorList>
            <consortium name="Genoscope - CEA"/>
            <person name="William W."/>
        </authorList>
    </citation>
    <scope>NUCLEOTIDE SEQUENCE</scope>
</reference>
<gene>
    <name evidence="1" type="ORF">PSON_ATCC_30995.1.T1370039</name>
</gene>
<dbReference type="AlphaFoldDB" id="A0A8S1R2W0"/>
<proteinExistence type="predicted"/>
<evidence type="ECO:0000313" key="2">
    <source>
        <dbReference type="Proteomes" id="UP000692954"/>
    </source>
</evidence>
<dbReference type="Proteomes" id="UP000692954">
    <property type="component" value="Unassembled WGS sequence"/>
</dbReference>
<protein>
    <submittedName>
        <fullName evidence="1">Uncharacterized protein</fullName>
    </submittedName>
</protein>